<evidence type="ECO:0000313" key="1">
    <source>
        <dbReference type="EMBL" id="CAB5220728.1"/>
    </source>
</evidence>
<dbReference type="EMBL" id="LR798292">
    <property type="protein sequence ID" value="CAB5220728.1"/>
    <property type="molecule type" value="Genomic_DNA"/>
</dbReference>
<proteinExistence type="predicted"/>
<protein>
    <submittedName>
        <fullName evidence="1">Uncharacterized protein</fullName>
    </submittedName>
</protein>
<sequence length="218" mass="25246">MNFIVERITDNIIYFVFPTTELMCRTMLRFAEHFEGPKYRKRVFHLRQFKRWYSFYKGSFSYYSDWSGFNIPSSAFESFRNGSFDPLSFGEKDVLAELPTDGDFYVIATAEDADDVIRHELAHACYYLVPDYKAKVTAVMNTLPGRNQAKMQILRMGYHHEVLDDELHAYAGDGIGTLLSTLKIRSCTSWIGVIKWILAGRKLNKILSQTINQMCEQG</sequence>
<name>A0A6J7WV72_9CAUD</name>
<gene>
    <name evidence="1" type="ORF">UFOVP244_28</name>
</gene>
<accession>A0A6J7WV72</accession>
<reference evidence="1" key="1">
    <citation type="submission" date="2020-05" db="EMBL/GenBank/DDBJ databases">
        <authorList>
            <person name="Chiriac C."/>
            <person name="Salcher M."/>
            <person name="Ghai R."/>
            <person name="Kavagutti S V."/>
        </authorList>
    </citation>
    <scope>NUCLEOTIDE SEQUENCE</scope>
</reference>
<organism evidence="1">
    <name type="scientific">uncultured Caudovirales phage</name>
    <dbReference type="NCBI Taxonomy" id="2100421"/>
    <lineage>
        <taxon>Viruses</taxon>
        <taxon>Duplodnaviria</taxon>
        <taxon>Heunggongvirae</taxon>
        <taxon>Uroviricota</taxon>
        <taxon>Caudoviricetes</taxon>
        <taxon>Peduoviridae</taxon>
        <taxon>Maltschvirus</taxon>
        <taxon>Maltschvirus maltsch</taxon>
    </lineage>
</organism>